<keyword evidence="1 2" id="KW-0732">Signal</keyword>
<evidence type="ECO:0000313" key="4">
    <source>
        <dbReference type="EMBL" id="OOF96389.1"/>
    </source>
</evidence>
<evidence type="ECO:0000256" key="1">
    <source>
        <dbReference type="ARBA" id="ARBA00022729"/>
    </source>
</evidence>
<gene>
    <name evidence="4" type="ORF">ASPCADRAFT_4435</name>
</gene>
<dbReference type="STRING" id="602072.A0A1R3RPJ0"/>
<feature type="signal peptide" evidence="2">
    <location>
        <begin position="1"/>
        <end position="25"/>
    </location>
</feature>
<name>A0A1R3RPJ0_ASPC5</name>
<feature type="domain" description="FAS1" evidence="3">
    <location>
        <begin position="79"/>
        <end position="227"/>
    </location>
</feature>
<dbReference type="EMBL" id="KV907498">
    <property type="protein sequence ID" value="OOF96389.1"/>
    <property type="molecule type" value="Genomic_DNA"/>
</dbReference>
<dbReference type="InterPro" id="IPR040200">
    <property type="entry name" value="Mug57-like"/>
</dbReference>
<protein>
    <recommendedName>
        <fullName evidence="3">FAS1 domain-containing protein</fullName>
    </recommendedName>
</protein>
<dbReference type="InterPro" id="IPR000782">
    <property type="entry name" value="FAS1_domain"/>
</dbReference>
<organism evidence="4 5">
    <name type="scientific">Aspergillus carbonarius (strain ITEM 5010)</name>
    <dbReference type="NCBI Taxonomy" id="602072"/>
    <lineage>
        <taxon>Eukaryota</taxon>
        <taxon>Fungi</taxon>
        <taxon>Dikarya</taxon>
        <taxon>Ascomycota</taxon>
        <taxon>Pezizomycotina</taxon>
        <taxon>Eurotiomycetes</taxon>
        <taxon>Eurotiomycetidae</taxon>
        <taxon>Eurotiales</taxon>
        <taxon>Aspergillaceae</taxon>
        <taxon>Aspergillus</taxon>
        <taxon>Aspergillus subgen. Circumdati</taxon>
    </lineage>
</organism>
<dbReference type="SUPFAM" id="SSF82153">
    <property type="entry name" value="FAS1 domain"/>
    <property type="match status" value="1"/>
</dbReference>
<dbReference type="PROSITE" id="PS50213">
    <property type="entry name" value="FAS1"/>
    <property type="match status" value="1"/>
</dbReference>
<accession>A0A1R3RPJ0</accession>
<dbReference type="Pfam" id="PF02469">
    <property type="entry name" value="Fasciclin"/>
    <property type="match status" value="1"/>
</dbReference>
<dbReference type="PANTHER" id="PTHR28156:SF1">
    <property type="entry name" value="FAS1 DOMAIN-CONTAINING PROTEIN YDR262W"/>
    <property type="match status" value="1"/>
</dbReference>
<dbReference type="Gene3D" id="2.30.180.10">
    <property type="entry name" value="FAS1 domain"/>
    <property type="match status" value="1"/>
</dbReference>
<dbReference type="PANTHER" id="PTHR28156">
    <property type="entry name" value="FAS1 DOMAIN-CONTAINING PROTEIN YDR262W"/>
    <property type="match status" value="1"/>
</dbReference>
<dbReference type="Proteomes" id="UP000188318">
    <property type="component" value="Unassembled WGS sequence"/>
</dbReference>
<evidence type="ECO:0000313" key="5">
    <source>
        <dbReference type="Proteomes" id="UP000188318"/>
    </source>
</evidence>
<feature type="chain" id="PRO_5013181575" description="FAS1 domain-containing protein" evidence="2">
    <location>
        <begin position="26"/>
        <end position="230"/>
    </location>
</feature>
<dbReference type="OrthoDB" id="5551751at2759"/>
<proteinExistence type="predicted"/>
<dbReference type="AlphaFoldDB" id="A0A1R3RPJ0"/>
<dbReference type="OMA" id="PWENPED"/>
<evidence type="ECO:0000259" key="3">
    <source>
        <dbReference type="PROSITE" id="PS50213"/>
    </source>
</evidence>
<dbReference type="InterPro" id="IPR036378">
    <property type="entry name" value="FAS1_dom_sf"/>
</dbReference>
<evidence type="ECO:0000256" key="2">
    <source>
        <dbReference type="SAM" id="SignalP"/>
    </source>
</evidence>
<sequence length="230" mass="25919">MLPPLLLTILTFLLTLTLLTTPSAAIDFPLRKRLPRPLVSAPHLRHELSLQDNLDIKQWVSSQHRTMGSSMSNTNTNQNPIISDVLPKNRLINVFASLTRQFDSVESKLNDAHSNVTVLAPRNSAIQELPRKPWENPEDYERFGEAGAYEGEDGQDRAKKNLERFVQAHVVKRSPWGESEEGVTLAGDKLTWSREGDKIYIQPGNVEVDSIAEQISNGEVWILNGVINYR</sequence>
<dbReference type="VEuPathDB" id="FungiDB:ASPCADRAFT_4435"/>
<keyword evidence="5" id="KW-1185">Reference proteome</keyword>
<reference evidence="5" key="1">
    <citation type="journal article" date="2017" name="Genome Biol.">
        <title>Comparative genomics reveals high biological diversity and specific adaptations in the industrially and medically important fungal genus Aspergillus.</title>
        <authorList>
            <person name="de Vries R.P."/>
            <person name="Riley R."/>
            <person name="Wiebenga A."/>
            <person name="Aguilar-Osorio G."/>
            <person name="Amillis S."/>
            <person name="Uchima C.A."/>
            <person name="Anderluh G."/>
            <person name="Asadollahi M."/>
            <person name="Askin M."/>
            <person name="Barry K."/>
            <person name="Battaglia E."/>
            <person name="Bayram O."/>
            <person name="Benocci T."/>
            <person name="Braus-Stromeyer S.A."/>
            <person name="Caldana C."/>
            <person name="Canovas D."/>
            <person name="Cerqueira G.C."/>
            <person name="Chen F."/>
            <person name="Chen W."/>
            <person name="Choi C."/>
            <person name="Clum A."/>
            <person name="Dos Santos R.A."/>
            <person name="Damasio A.R."/>
            <person name="Diallinas G."/>
            <person name="Emri T."/>
            <person name="Fekete E."/>
            <person name="Flipphi M."/>
            <person name="Freyberg S."/>
            <person name="Gallo A."/>
            <person name="Gournas C."/>
            <person name="Habgood R."/>
            <person name="Hainaut M."/>
            <person name="Harispe M.L."/>
            <person name="Henrissat B."/>
            <person name="Hilden K.S."/>
            <person name="Hope R."/>
            <person name="Hossain A."/>
            <person name="Karabika E."/>
            <person name="Karaffa L."/>
            <person name="Karanyi Z."/>
            <person name="Krasevec N."/>
            <person name="Kuo A."/>
            <person name="Kusch H."/>
            <person name="LaButti K."/>
            <person name="Lagendijk E.L."/>
            <person name="Lapidus A."/>
            <person name="Levasseur A."/>
            <person name="Lindquist E."/>
            <person name="Lipzen A."/>
            <person name="Logrieco A.F."/>
            <person name="MacCabe A."/>
            <person name="Maekelae M.R."/>
            <person name="Malavazi I."/>
            <person name="Melin P."/>
            <person name="Meyer V."/>
            <person name="Mielnichuk N."/>
            <person name="Miskei M."/>
            <person name="Molnar A.P."/>
            <person name="Mule G."/>
            <person name="Ngan C.Y."/>
            <person name="Orejas M."/>
            <person name="Orosz E."/>
            <person name="Ouedraogo J.P."/>
            <person name="Overkamp K.M."/>
            <person name="Park H.-S."/>
            <person name="Perrone G."/>
            <person name="Piumi F."/>
            <person name="Punt P.J."/>
            <person name="Ram A.F."/>
            <person name="Ramon A."/>
            <person name="Rauscher S."/>
            <person name="Record E."/>
            <person name="Riano-Pachon D.M."/>
            <person name="Robert V."/>
            <person name="Roehrig J."/>
            <person name="Ruller R."/>
            <person name="Salamov A."/>
            <person name="Salih N.S."/>
            <person name="Samson R.A."/>
            <person name="Sandor E."/>
            <person name="Sanguinetti M."/>
            <person name="Schuetze T."/>
            <person name="Sepcic K."/>
            <person name="Shelest E."/>
            <person name="Sherlock G."/>
            <person name="Sophianopoulou V."/>
            <person name="Squina F.M."/>
            <person name="Sun H."/>
            <person name="Susca A."/>
            <person name="Todd R.B."/>
            <person name="Tsang A."/>
            <person name="Unkles S.E."/>
            <person name="van de Wiele N."/>
            <person name="van Rossen-Uffink D."/>
            <person name="Oliveira J.V."/>
            <person name="Vesth T.C."/>
            <person name="Visser J."/>
            <person name="Yu J.-H."/>
            <person name="Zhou M."/>
            <person name="Andersen M.R."/>
            <person name="Archer D.B."/>
            <person name="Baker S.E."/>
            <person name="Benoit I."/>
            <person name="Brakhage A.A."/>
            <person name="Braus G.H."/>
            <person name="Fischer R."/>
            <person name="Frisvad J.C."/>
            <person name="Goldman G.H."/>
            <person name="Houbraken J."/>
            <person name="Oakley B."/>
            <person name="Pocsi I."/>
            <person name="Scazzocchio C."/>
            <person name="Seiboth B."/>
            <person name="vanKuyk P.A."/>
            <person name="Wortman J."/>
            <person name="Dyer P.S."/>
            <person name="Grigoriev I.V."/>
        </authorList>
    </citation>
    <scope>NUCLEOTIDE SEQUENCE [LARGE SCALE GENOMIC DNA]</scope>
    <source>
        <strain evidence="5">ITEM 5010</strain>
    </source>
</reference>